<feature type="compositionally biased region" description="Low complexity" evidence="4">
    <location>
        <begin position="327"/>
        <end position="342"/>
    </location>
</feature>
<evidence type="ECO:0000313" key="7">
    <source>
        <dbReference type="Proteomes" id="UP000289738"/>
    </source>
</evidence>
<dbReference type="Gramene" id="arahy.Tifrunner.gnm2.ann2.Ah01g232400.1">
    <property type="protein sequence ID" value="arahy.Tifrunner.gnm2.ann2.Ah01g232400.1-CDS"/>
    <property type="gene ID" value="arahy.Tifrunner.gnm2.ann2.Ah01g232400"/>
</dbReference>
<comment type="caution">
    <text evidence="6">The sequence shown here is derived from an EMBL/GenBank/DDBJ whole genome shotgun (WGS) entry which is preliminary data.</text>
</comment>
<evidence type="ECO:0000256" key="4">
    <source>
        <dbReference type="SAM" id="MobiDB-lite"/>
    </source>
</evidence>
<keyword evidence="1" id="KW-0112">Calmodulin-binding</keyword>
<comment type="subunit">
    <text evidence="3">Binds to multiple calmodulin (CaM) in the presence of Ca(2+) and CaM-like proteins.</text>
</comment>
<comment type="similarity">
    <text evidence="2">Belongs to the IQD family.</text>
</comment>
<dbReference type="AlphaFoldDB" id="A0A445EQH9"/>
<dbReference type="OrthoDB" id="1686972at2759"/>
<dbReference type="GO" id="GO:0005516">
    <property type="term" value="F:calmodulin binding"/>
    <property type="evidence" value="ECO:0007669"/>
    <property type="project" value="UniProtKB-KW"/>
</dbReference>
<dbReference type="Pfam" id="PF00612">
    <property type="entry name" value="IQ"/>
    <property type="match status" value="1"/>
</dbReference>
<organism evidence="6 7">
    <name type="scientific">Arachis hypogaea</name>
    <name type="common">Peanut</name>
    <dbReference type="NCBI Taxonomy" id="3818"/>
    <lineage>
        <taxon>Eukaryota</taxon>
        <taxon>Viridiplantae</taxon>
        <taxon>Streptophyta</taxon>
        <taxon>Embryophyta</taxon>
        <taxon>Tracheophyta</taxon>
        <taxon>Spermatophyta</taxon>
        <taxon>Magnoliopsida</taxon>
        <taxon>eudicotyledons</taxon>
        <taxon>Gunneridae</taxon>
        <taxon>Pentapetalae</taxon>
        <taxon>rosids</taxon>
        <taxon>fabids</taxon>
        <taxon>Fabales</taxon>
        <taxon>Fabaceae</taxon>
        <taxon>Papilionoideae</taxon>
        <taxon>50 kb inversion clade</taxon>
        <taxon>dalbergioids sensu lato</taxon>
        <taxon>Dalbergieae</taxon>
        <taxon>Pterocarpus clade</taxon>
        <taxon>Arachis</taxon>
    </lineage>
</organism>
<name>A0A445EQH9_ARAHY</name>
<feature type="region of interest" description="Disordered" evidence="4">
    <location>
        <begin position="327"/>
        <end position="370"/>
    </location>
</feature>
<feature type="compositionally biased region" description="Basic and acidic residues" evidence="4">
    <location>
        <begin position="252"/>
        <end position="264"/>
    </location>
</feature>
<dbReference type="Proteomes" id="UP000289738">
    <property type="component" value="Chromosome A01"/>
</dbReference>
<protein>
    <recommendedName>
        <fullName evidence="5">DUF4005 domain-containing protein</fullName>
    </recommendedName>
</protein>
<evidence type="ECO:0000259" key="5">
    <source>
        <dbReference type="Pfam" id="PF13178"/>
    </source>
</evidence>
<dbReference type="CDD" id="cd23767">
    <property type="entry name" value="IQCD"/>
    <property type="match status" value="1"/>
</dbReference>
<dbReference type="EMBL" id="SDMP01000001">
    <property type="protein sequence ID" value="RYR77740.1"/>
    <property type="molecule type" value="Genomic_DNA"/>
</dbReference>
<evidence type="ECO:0000256" key="2">
    <source>
        <dbReference type="ARBA" id="ARBA00024341"/>
    </source>
</evidence>
<gene>
    <name evidence="6" type="ORF">Ahy_A01g002330</name>
</gene>
<reference evidence="6 7" key="1">
    <citation type="submission" date="2019-01" db="EMBL/GenBank/DDBJ databases">
        <title>Sequencing of cultivated peanut Arachis hypogaea provides insights into genome evolution and oil improvement.</title>
        <authorList>
            <person name="Chen X."/>
        </authorList>
    </citation>
    <scope>NUCLEOTIDE SEQUENCE [LARGE SCALE GENOMIC DNA]</scope>
    <source>
        <strain evidence="7">cv. Fuhuasheng</strain>
        <tissue evidence="6">Leaves</tissue>
    </source>
</reference>
<sequence>MGKASKWFRGLFGPKKHLPQPSQTHSTPSYSVTSSPNPTKHKRRWTFVKSYRENHHHHHHHQQQQQQQQHVDASDPDNHAIAVAAATAAVAEAAVAAAQAAAAVVRLTSSSGRSANAGSVTAASSQDWAAIKIQSAFRGCLARRALRALKGLVKLQALVRGHIERKRTAQQMKKWQALLRAQARVCARRVHILQAPNSTSKSPSCHLHGPATPDKFESPIRSKSMKDEHSPLLKRNGSKSCLQQVHGSSGQEKCRNKSERHIDELTWNQEKSSMRTSSTTNGDKSDKNPEIDSRRSQATSSSRRRNLFSTTNNHVLVSDQHCISSKSYTTSNHNNNNKESSSVISLQSGPSPSCEVQSQSPMKPNWVEESPFCTAENSPQYLSASSKDNVPKRSPFGGSRSYICDYSDYPSYMACTESSKAKVRSLSAPKQRPNQCDRSSSSTRYSLNGLGCQRPNYALQGCFTNKGYPGSGRLDKLGMPVGYRF</sequence>
<accession>A0A445EQH9</accession>
<evidence type="ECO:0000256" key="3">
    <source>
        <dbReference type="ARBA" id="ARBA00024378"/>
    </source>
</evidence>
<feature type="compositionally biased region" description="Basic and acidic residues" evidence="4">
    <location>
        <begin position="283"/>
        <end position="295"/>
    </location>
</feature>
<dbReference type="InterPro" id="IPR000048">
    <property type="entry name" value="IQ_motif_EF-hand-BS"/>
</dbReference>
<dbReference type="Pfam" id="PF13178">
    <property type="entry name" value="DUF4005"/>
    <property type="match status" value="1"/>
</dbReference>
<feature type="region of interest" description="Disordered" evidence="4">
    <location>
        <begin position="197"/>
        <end position="313"/>
    </location>
</feature>
<feature type="compositionally biased region" description="Polar residues" evidence="4">
    <location>
        <begin position="20"/>
        <end position="38"/>
    </location>
</feature>
<dbReference type="PANTHER" id="PTHR32295:SF11">
    <property type="entry name" value="PROTEIN IQ-DOMAIN 22"/>
    <property type="match status" value="1"/>
</dbReference>
<feature type="compositionally biased region" description="Polar residues" evidence="4">
    <location>
        <begin position="238"/>
        <end position="251"/>
    </location>
</feature>
<keyword evidence="7" id="KW-1185">Reference proteome</keyword>
<dbReference type="PROSITE" id="PS50096">
    <property type="entry name" value="IQ"/>
    <property type="match status" value="2"/>
</dbReference>
<feature type="compositionally biased region" description="Basic and acidic residues" evidence="4">
    <location>
        <begin position="214"/>
        <end position="231"/>
    </location>
</feature>
<feature type="compositionally biased region" description="Polar residues" evidence="4">
    <location>
        <begin position="343"/>
        <end position="362"/>
    </location>
</feature>
<proteinExistence type="inferred from homology"/>
<feature type="domain" description="DUF4005" evidence="5">
    <location>
        <begin position="378"/>
        <end position="446"/>
    </location>
</feature>
<dbReference type="InterPro" id="IPR025064">
    <property type="entry name" value="DUF4005"/>
</dbReference>
<feature type="compositionally biased region" description="Polar residues" evidence="4">
    <location>
        <begin position="266"/>
        <end position="282"/>
    </location>
</feature>
<dbReference type="Gene3D" id="1.20.5.190">
    <property type="match status" value="1"/>
</dbReference>
<dbReference type="PANTHER" id="PTHR32295">
    <property type="entry name" value="IQ-DOMAIN 5-RELATED"/>
    <property type="match status" value="1"/>
</dbReference>
<feature type="region of interest" description="Disordered" evidence="4">
    <location>
        <begin position="1"/>
        <end position="75"/>
    </location>
</feature>
<evidence type="ECO:0000256" key="1">
    <source>
        <dbReference type="ARBA" id="ARBA00022860"/>
    </source>
</evidence>
<evidence type="ECO:0000313" key="6">
    <source>
        <dbReference type="EMBL" id="RYR77740.1"/>
    </source>
</evidence>
<dbReference type="STRING" id="3818.A0A445EQH9"/>